<feature type="transmembrane region" description="Helical" evidence="1">
    <location>
        <begin position="202"/>
        <end position="222"/>
    </location>
</feature>
<name>A0ABP7QUN1_9SPHI</name>
<keyword evidence="1" id="KW-0812">Transmembrane</keyword>
<keyword evidence="3" id="KW-1185">Reference proteome</keyword>
<evidence type="ECO:0000313" key="2">
    <source>
        <dbReference type="EMBL" id="GAA3988326.1"/>
    </source>
</evidence>
<feature type="transmembrane region" description="Helical" evidence="1">
    <location>
        <begin position="14"/>
        <end position="33"/>
    </location>
</feature>
<protein>
    <submittedName>
        <fullName evidence="2">Uncharacterized protein</fullName>
    </submittedName>
</protein>
<dbReference type="Proteomes" id="UP001500742">
    <property type="component" value="Unassembled WGS sequence"/>
</dbReference>
<feature type="transmembrane region" description="Helical" evidence="1">
    <location>
        <begin position="146"/>
        <end position="166"/>
    </location>
</feature>
<feature type="transmembrane region" description="Helical" evidence="1">
    <location>
        <begin position="45"/>
        <end position="67"/>
    </location>
</feature>
<dbReference type="EMBL" id="BAAAZC010000030">
    <property type="protein sequence ID" value="GAA3988326.1"/>
    <property type="molecule type" value="Genomic_DNA"/>
</dbReference>
<keyword evidence="1" id="KW-0472">Membrane</keyword>
<proteinExistence type="predicted"/>
<sequence length="254" mass="28402">MKTLFNRIKTISPAFYYCGLGHLALFILMIIVAQFDSRQLMGINLWIKPIKFAISIAIYCLTWPLLLQYLPFERIKKRFINFSVFAMTFEMLAIATQAARGQLSHYNTAGLYNAILFSLMGIVIVSQTLFAIYIGYLFFKVRPIQISPALLWGIRLGIIMGGIFALEGGIMASRLAHTVGAADGGPGLPLFNWSRIAGDLRIAHFWGLHALQIVPLFVVLSNTKKAKPAIVFAGLYFVIVSLLFYNAMLGRPLF</sequence>
<organism evidence="2 3">
    <name type="scientific">Mucilaginibacter dorajii</name>
    <dbReference type="NCBI Taxonomy" id="692994"/>
    <lineage>
        <taxon>Bacteria</taxon>
        <taxon>Pseudomonadati</taxon>
        <taxon>Bacteroidota</taxon>
        <taxon>Sphingobacteriia</taxon>
        <taxon>Sphingobacteriales</taxon>
        <taxon>Sphingobacteriaceae</taxon>
        <taxon>Mucilaginibacter</taxon>
    </lineage>
</organism>
<feature type="transmembrane region" description="Helical" evidence="1">
    <location>
        <begin position="79"/>
        <end position="99"/>
    </location>
</feature>
<keyword evidence="1" id="KW-1133">Transmembrane helix</keyword>
<dbReference type="RefSeq" id="WP_259093102.1">
    <property type="nucleotide sequence ID" value="NZ_BAAAZC010000030.1"/>
</dbReference>
<comment type="caution">
    <text evidence="2">The sequence shown here is derived from an EMBL/GenBank/DDBJ whole genome shotgun (WGS) entry which is preliminary data.</text>
</comment>
<reference evidence="3" key="1">
    <citation type="journal article" date="2019" name="Int. J. Syst. Evol. Microbiol.">
        <title>The Global Catalogue of Microorganisms (GCM) 10K type strain sequencing project: providing services to taxonomists for standard genome sequencing and annotation.</title>
        <authorList>
            <consortium name="The Broad Institute Genomics Platform"/>
            <consortium name="The Broad Institute Genome Sequencing Center for Infectious Disease"/>
            <person name="Wu L."/>
            <person name="Ma J."/>
        </authorList>
    </citation>
    <scope>NUCLEOTIDE SEQUENCE [LARGE SCALE GENOMIC DNA]</scope>
    <source>
        <strain evidence="3">JCM 16601</strain>
    </source>
</reference>
<feature type="transmembrane region" description="Helical" evidence="1">
    <location>
        <begin position="111"/>
        <end position="139"/>
    </location>
</feature>
<feature type="transmembrane region" description="Helical" evidence="1">
    <location>
        <begin position="229"/>
        <end position="248"/>
    </location>
</feature>
<gene>
    <name evidence="2" type="ORF">GCM10022210_46510</name>
</gene>
<accession>A0ABP7QUN1</accession>
<evidence type="ECO:0000256" key="1">
    <source>
        <dbReference type="SAM" id="Phobius"/>
    </source>
</evidence>
<evidence type="ECO:0000313" key="3">
    <source>
        <dbReference type="Proteomes" id="UP001500742"/>
    </source>
</evidence>